<evidence type="ECO:0000256" key="6">
    <source>
        <dbReference type="ARBA" id="ARBA00023244"/>
    </source>
</evidence>
<evidence type="ECO:0000256" key="9">
    <source>
        <dbReference type="PIRSR" id="PIRSR000445-1"/>
    </source>
</evidence>
<accession>A0A9Q4C5Q7</accession>
<feature type="domain" description="Quinate/shikimate 5-dehydrogenase/glutamyl-tRNA reductase" evidence="15">
    <location>
        <begin position="186"/>
        <end position="315"/>
    </location>
</feature>
<evidence type="ECO:0000313" key="18">
    <source>
        <dbReference type="Proteomes" id="UP001149411"/>
    </source>
</evidence>
<evidence type="ECO:0000313" key="17">
    <source>
        <dbReference type="EMBL" id="MCX2819434.1"/>
    </source>
</evidence>
<comment type="catalytic activity">
    <reaction evidence="7 8 13">
        <text>(S)-4-amino-5-oxopentanoate + tRNA(Glu) + NADP(+) = L-glutamyl-tRNA(Glu) + NADPH + H(+)</text>
        <dbReference type="Rhea" id="RHEA:12344"/>
        <dbReference type="Rhea" id="RHEA-COMP:9663"/>
        <dbReference type="Rhea" id="RHEA-COMP:9680"/>
        <dbReference type="ChEBI" id="CHEBI:15378"/>
        <dbReference type="ChEBI" id="CHEBI:57501"/>
        <dbReference type="ChEBI" id="CHEBI:57783"/>
        <dbReference type="ChEBI" id="CHEBI:58349"/>
        <dbReference type="ChEBI" id="CHEBI:78442"/>
        <dbReference type="ChEBI" id="CHEBI:78520"/>
        <dbReference type="EC" id="1.2.1.70"/>
    </reaction>
</comment>
<dbReference type="HAMAP" id="MF_00087">
    <property type="entry name" value="Glu_tRNA_reductase"/>
    <property type="match status" value="1"/>
</dbReference>
<feature type="binding site" evidence="8 10">
    <location>
        <position position="123"/>
    </location>
    <ligand>
        <name>substrate</name>
    </ligand>
</feature>
<dbReference type="SUPFAM" id="SSF69742">
    <property type="entry name" value="Glutamyl tRNA-reductase catalytic, N-terminal domain"/>
    <property type="match status" value="1"/>
</dbReference>
<dbReference type="EC" id="1.2.1.70" evidence="3 8"/>
<dbReference type="FunFam" id="3.40.50.720:FF:000031">
    <property type="entry name" value="Glutamyl-tRNA reductase"/>
    <property type="match status" value="1"/>
</dbReference>
<dbReference type="InterPro" id="IPR036343">
    <property type="entry name" value="GluRdtase_N_sf"/>
</dbReference>
<keyword evidence="5 8" id="KW-0560">Oxidoreductase</keyword>
<dbReference type="AlphaFoldDB" id="A0A9Q4C5Q7"/>
<dbReference type="CDD" id="cd05213">
    <property type="entry name" value="NAD_bind_Glutamyl_tRNA_reduct"/>
    <property type="match status" value="1"/>
</dbReference>
<dbReference type="EMBL" id="RKLV01000008">
    <property type="protein sequence ID" value="MCX2819434.1"/>
    <property type="molecule type" value="Genomic_DNA"/>
</dbReference>
<gene>
    <name evidence="8 17" type="primary">hemA</name>
    <name evidence="17" type="ORF">EGH25_08735</name>
</gene>
<feature type="binding site" evidence="8 10">
    <location>
        <begin position="128"/>
        <end position="130"/>
    </location>
    <ligand>
        <name>substrate</name>
    </ligand>
</feature>
<comment type="function">
    <text evidence="8">Catalyzes the NADPH-dependent reduction of glutamyl-tRNA(Glu) to glutamate 1-semialdehyde (GSA).</text>
</comment>
<keyword evidence="4 8" id="KW-0521">NADP</keyword>
<comment type="subunit">
    <text evidence="8">Homodimer.</text>
</comment>
<feature type="binding site" evidence="8 10">
    <location>
        <position position="134"/>
    </location>
    <ligand>
        <name>substrate</name>
    </ligand>
</feature>
<dbReference type="NCBIfam" id="TIGR01035">
    <property type="entry name" value="hemA"/>
    <property type="match status" value="1"/>
</dbReference>
<comment type="domain">
    <text evidence="8">Possesses an unusual extended V-shaped dimeric structure with each monomer consisting of three distinct domains arranged along a curved 'spinal' alpha-helix. The N-terminal catalytic domain specifically recognizes the glutamate moiety of the substrate. The second domain is the NADPH-binding domain, and the third C-terminal domain is responsible for dimerization.</text>
</comment>
<reference evidence="17" key="1">
    <citation type="submission" date="2022-09" db="EMBL/GenBank/DDBJ databases">
        <title>Haloadaptaus new haloarchaeum isolated from saline soil.</title>
        <authorList>
            <person name="Duran-Viseras A."/>
            <person name="Sanchez-Porro C."/>
            <person name="Ventosa A."/>
        </authorList>
    </citation>
    <scope>NUCLEOTIDE SEQUENCE</scope>
    <source>
        <strain evidence="17">F3-133</strain>
    </source>
</reference>
<dbReference type="InterPro" id="IPR018214">
    <property type="entry name" value="GluRdtase_CS"/>
</dbReference>
<dbReference type="PROSITE" id="PS00747">
    <property type="entry name" value="GLUTR"/>
    <property type="match status" value="1"/>
</dbReference>
<feature type="domain" description="Glutamyl-tRNA reductase N-terminal" evidence="16">
    <location>
        <begin position="34"/>
        <end position="170"/>
    </location>
</feature>
<dbReference type="InterPro" id="IPR000343">
    <property type="entry name" value="4pyrrol_synth_GluRdtase"/>
</dbReference>
<dbReference type="InterPro" id="IPR015895">
    <property type="entry name" value="4pyrrol_synth_GluRdtase_N"/>
</dbReference>
<dbReference type="GO" id="GO:0008883">
    <property type="term" value="F:glutamyl-tRNA reductase activity"/>
    <property type="evidence" value="ECO:0007669"/>
    <property type="project" value="UniProtKB-UniRule"/>
</dbReference>
<dbReference type="Proteomes" id="UP001149411">
    <property type="component" value="Unassembled WGS sequence"/>
</dbReference>
<dbReference type="PIRSF" id="PIRSF000445">
    <property type="entry name" value="4pyrrol_synth_GluRdtase"/>
    <property type="match status" value="1"/>
</dbReference>
<sequence>MYERGKQTAGNVVLLTVVSLETVLPMQEIEALLITHKRAELSDLEELCKPSAGELRNRLLSQGADEAYVLQTCNRAEFYVSGVGRDVLDELAEDVGVREGTEEYMAHTDSVRHLMRLASGLESMVVGEDEIIGQMRDAYHGATSDGALDGALETAVLKALHVGERARTETAINEGNASMGSAAVEAARDRLGSLDGINVVVVGAGEMGELVARSLADRNAGYDEILVANRTYDTAARLADEIGGEPVRFGEISSYLDETDVVVTATGAPHLIFDGTDLRGHDLVVLDLANPRDVGDDAADAQGVELIDIDDISEIAGSSVEGRRRAAGEVEAMIDEEMEVLEDKLKEKRAKEMLSTIYARAEEIREEETREALRRLESGGRSLDDRDREIVDDLTSSLVRQLLSTPTEALKKAAQSEDYETLRRASEIFRVDEETEGSAET</sequence>
<comment type="similarity">
    <text evidence="2 8 13">Belongs to the glutamyl-tRNA reductase family.</text>
</comment>
<evidence type="ECO:0000256" key="5">
    <source>
        <dbReference type="ARBA" id="ARBA00023002"/>
    </source>
</evidence>
<dbReference type="PANTHER" id="PTHR43013">
    <property type="entry name" value="GLUTAMYL-TRNA REDUCTASE"/>
    <property type="match status" value="1"/>
</dbReference>
<comment type="caution">
    <text evidence="17">The sequence shown here is derived from an EMBL/GenBank/DDBJ whole genome shotgun (WGS) entry which is preliminary data.</text>
</comment>
<dbReference type="InterPro" id="IPR036291">
    <property type="entry name" value="NAD(P)-bd_dom_sf"/>
</dbReference>
<dbReference type="SUPFAM" id="SSF69075">
    <property type="entry name" value="Glutamyl tRNA-reductase dimerization domain"/>
    <property type="match status" value="1"/>
</dbReference>
<feature type="binding site" evidence="8 10">
    <location>
        <begin position="72"/>
        <end position="75"/>
    </location>
    <ligand>
        <name>substrate</name>
    </ligand>
</feature>
<keyword evidence="6 8" id="KW-0627">Porphyrin biosynthesis</keyword>
<evidence type="ECO:0000256" key="13">
    <source>
        <dbReference type="RuleBase" id="RU000584"/>
    </source>
</evidence>
<evidence type="ECO:0000256" key="7">
    <source>
        <dbReference type="ARBA" id="ARBA00047464"/>
    </source>
</evidence>
<evidence type="ECO:0000259" key="16">
    <source>
        <dbReference type="Pfam" id="PF05201"/>
    </source>
</evidence>
<organism evidence="17 18">
    <name type="scientific">Halorutilus salinus</name>
    <dbReference type="NCBI Taxonomy" id="2487751"/>
    <lineage>
        <taxon>Archaea</taxon>
        <taxon>Methanobacteriati</taxon>
        <taxon>Methanobacteriota</taxon>
        <taxon>Stenosarchaea group</taxon>
        <taxon>Halobacteria</taxon>
        <taxon>Halorutilales</taxon>
        <taxon>Halorutilaceae</taxon>
        <taxon>Halorutilus</taxon>
    </lineage>
</organism>
<feature type="site" description="Important for activity" evidence="8 12">
    <location>
        <position position="113"/>
    </location>
</feature>
<evidence type="ECO:0000256" key="12">
    <source>
        <dbReference type="PIRSR" id="PIRSR000445-4"/>
    </source>
</evidence>
<name>A0A9Q4C5Q7_9EURY</name>
<dbReference type="GO" id="GO:0019353">
    <property type="term" value="P:protoporphyrinogen IX biosynthetic process from glutamate"/>
    <property type="evidence" value="ECO:0007669"/>
    <property type="project" value="TreeGrafter"/>
</dbReference>
<dbReference type="SUPFAM" id="SSF51735">
    <property type="entry name" value="NAD(P)-binding Rossmann-fold domains"/>
    <property type="match status" value="1"/>
</dbReference>
<dbReference type="Pfam" id="PF05201">
    <property type="entry name" value="GlutR_N"/>
    <property type="match status" value="1"/>
</dbReference>
<feature type="binding site" evidence="8 11">
    <location>
        <begin position="203"/>
        <end position="208"/>
    </location>
    <ligand>
        <name>NADP(+)</name>
        <dbReference type="ChEBI" id="CHEBI:58349"/>
    </ligand>
</feature>
<feature type="domain" description="Tetrapyrrole biosynthesis glutamyl-tRNA reductase dimerisation" evidence="14">
    <location>
        <begin position="329"/>
        <end position="430"/>
    </location>
</feature>
<dbReference type="Pfam" id="PF01488">
    <property type="entry name" value="Shikimate_DH"/>
    <property type="match status" value="1"/>
</dbReference>
<dbReference type="RefSeq" id="WP_266087686.1">
    <property type="nucleotide sequence ID" value="NZ_RKLV01000008.1"/>
</dbReference>
<evidence type="ECO:0000256" key="8">
    <source>
        <dbReference type="HAMAP-Rule" id="MF_00087"/>
    </source>
</evidence>
<dbReference type="PANTHER" id="PTHR43013:SF1">
    <property type="entry name" value="GLUTAMYL-TRNA REDUCTASE"/>
    <property type="match status" value="1"/>
</dbReference>
<dbReference type="Gene3D" id="3.30.460.30">
    <property type="entry name" value="Glutamyl-tRNA reductase, N-terminal domain"/>
    <property type="match status" value="1"/>
</dbReference>
<evidence type="ECO:0000256" key="10">
    <source>
        <dbReference type="PIRSR" id="PIRSR000445-2"/>
    </source>
</evidence>
<evidence type="ECO:0000256" key="4">
    <source>
        <dbReference type="ARBA" id="ARBA00022857"/>
    </source>
</evidence>
<dbReference type="InterPro" id="IPR036453">
    <property type="entry name" value="GluRdtase_dimer_dom_sf"/>
</dbReference>
<comment type="miscellaneous">
    <text evidence="8">During catalysis, the active site Cys acts as a nucleophile attacking the alpha-carbonyl group of tRNA-bound glutamate with the formation of a thioester intermediate between enzyme and glutamate, and the concomitant release of tRNA(Glu). The thioester intermediate is finally reduced by direct hydride transfer from NADPH, to form the product GSA.</text>
</comment>
<evidence type="ECO:0000256" key="1">
    <source>
        <dbReference type="ARBA" id="ARBA00005059"/>
    </source>
</evidence>
<keyword evidence="18" id="KW-1185">Reference proteome</keyword>
<evidence type="ECO:0000259" key="14">
    <source>
        <dbReference type="Pfam" id="PF00745"/>
    </source>
</evidence>
<evidence type="ECO:0000256" key="3">
    <source>
        <dbReference type="ARBA" id="ARBA00012970"/>
    </source>
</evidence>
<evidence type="ECO:0000259" key="15">
    <source>
        <dbReference type="Pfam" id="PF01488"/>
    </source>
</evidence>
<evidence type="ECO:0000256" key="11">
    <source>
        <dbReference type="PIRSR" id="PIRSR000445-3"/>
    </source>
</evidence>
<dbReference type="GO" id="GO:0050661">
    <property type="term" value="F:NADP binding"/>
    <property type="evidence" value="ECO:0007669"/>
    <property type="project" value="InterPro"/>
</dbReference>
<protein>
    <recommendedName>
        <fullName evidence="3 8">Glutamyl-tRNA reductase</fullName>
        <shortName evidence="8">GluTR</shortName>
        <ecNumber evidence="3 8">1.2.1.70</ecNumber>
    </recommendedName>
</protein>
<comment type="pathway">
    <text evidence="1 8 13">Porphyrin-containing compound metabolism; protoporphyrin-IX biosynthesis; 5-aminolevulinate from L-glutamyl-tRNA(Glu): step 1/2.</text>
</comment>
<feature type="active site" description="Nucleophile" evidence="8 9">
    <location>
        <position position="73"/>
    </location>
</feature>
<dbReference type="InterPro" id="IPR015896">
    <property type="entry name" value="4pyrrol_synth_GluRdtase_dimer"/>
</dbReference>
<proteinExistence type="inferred from homology"/>
<dbReference type="Pfam" id="PF00745">
    <property type="entry name" value="GlutR_dimer"/>
    <property type="match status" value="1"/>
</dbReference>
<dbReference type="Gene3D" id="3.40.50.720">
    <property type="entry name" value="NAD(P)-binding Rossmann-like Domain"/>
    <property type="match status" value="1"/>
</dbReference>
<dbReference type="InterPro" id="IPR006151">
    <property type="entry name" value="Shikm_DH/Glu-tRNA_Rdtase"/>
</dbReference>
<evidence type="ECO:0000256" key="2">
    <source>
        <dbReference type="ARBA" id="ARBA00005916"/>
    </source>
</evidence>